<keyword evidence="3" id="KW-0805">Transcription regulation</keyword>
<dbReference type="PANTHER" id="PTHR10015">
    <property type="entry name" value="HEAT SHOCK TRANSCRIPTION FACTOR"/>
    <property type="match status" value="1"/>
</dbReference>
<gene>
    <name evidence="12" type="primary">HSF1</name>
    <name evidence="12" type="ORF">ATY40_BA7505235</name>
</gene>
<dbReference type="SUPFAM" id="SSF46785">
    <property type="entry name" value="Winged helix' DNA-binding domain"/>
    <property type="match status" value="1"/>
</dbReference>
<dbReference type="PRINTS" id="PR00056">
    <property type="entry name" value="HSFDOMAIN"/>
</dbReference>
<feature type="region of interest" description="Disordered" evidence="10">
    <location>
        <begin position="491"/>
        <end position="536"/>
    </location>
</feature>
<evidence type="ECO:0000256" key="8">
    <source>
        <dbReference type="ARBA" id="ARBA00084017"/>
    </source>
</evidence>
<dbReference type="EMBL" id="CP014587">
    <property type="protein sequence ID" value="ANZ77286.1"/>
    <property type="molecule type" value="Genomic_DNA"/>
</dbReference>
<evidence type="ECO:0000313" key="13">
    <source>
        <dbReference type="Proteomes" id="UP000094565"/>
    </source>
</evidence>
<feature type="region of interest" description="Disordered" evidence="10">
    <location>
        <begin position="1"/>
        <end position="24"/>
    </location>
</feature>
<evidence type="ECO:0000256" key="7">
    <source>
        <dbReference type="ARBA" id="ARBA00068818"/>
    </source>
</evidence>
<dbReference type="GO" id="GO:0003700">
    <property type="term" value="F:DNA-binding transcription factor activity"/>
    <property type="evidence" value="ECO:0007669"/>
    <property type="project" value="InterPro"/>
</dbReference>
<sequence>MSDFPKVEQASPSEGIPPVQTNNTPEIEEIEDIIRDTPNVMDVLGNGSQSWDGTNGNGTAMGSLDTIPANKLVAYNKYDNNIYPDPLQPLSDTALPNSMGYYSMIKAGDKGLKPQSFRKTKKKPAPTGPKTRPAFVMKLWNMVHDPSNQAFIRWLPDGKSFQVTNREDFLKHVLPKYFKHNNFASFVRQLNMYGWHKVQDVGNGSLTANEELWQFENPNFIRDREDLLDQIVRNKSKPGEDDENIDFGLVLNELETIKMNQMAISEDLRRIRQDNETLWQEHYLARERHKTQAETLEKMMRFLASVYGNNSKLLNEPPSDDFQNSSNAPQRQDTPNISKPTNAASKKLLMLTDHAHKPSTNGSSSTSGAATGDVTPTVLPSHNSSVASQHPFIQEIVNRSNQNLAPINSMPSPGTFFPELNEQLNESASQKVKNHSSMMQNVEDNINQQGESIKQIHEWINKLAPASSTSNSKKTDSDAIADDDFDVNDFFLPHTPVDEPGATSIPIIEELTPTESLKRANGAVEGDNSASKRAKK</sequence>
<evidence type="ECO:0000256" key="6">
    <source>
        <dbReference type="ARBA" id="ARBA00023242"/>
    </source>
</evidence>
<evidence type="ECO:0000256" key="5">
    <source>
        <dbReference type="ARBA" id="ARBA00023163"/>
    </source>
</evidence>
<dbReference type="InterPro" id="IPR036388">
    <property type="entry name" value="WH-like_DNA-bd_sf"/>
</dbReference>
<evidence type="ECO:0000256" key="2">
    <source>
        <dbReference type="ARBA" id="ARBA00006403"/>
    </source>
</evidence>
<evidence type="ECO:0000256" key="4">
    <source>
        <dbReference type="ARBA" id="ARBA00023125"/>
    </source>
</evidence>
<protein>
    <recommendedName>
        <fullName evidence="7">Heat shock transcription factor</fullName>
    </recommendedName>
    <alternativeName>
        <fullName evidence="8">Heat shock factor protein</fullName>
    </alternativeName>
</protein>
<evidence type="ECO:0000256" key="3">
    <source>
        <dbReference type="ARBA" id="ARBA00023015"/>
    </source>
</evidence>
<evidence type="ECO:0000259" key="11">
    <source>
        <dbReference type="PROSITE" id="PS00434"/>
    </source>
</evidence>
<evidence type="ECO:0000313" key="12">
    <source>
        <dbReference type="EMBL" id="ANZ77286.1"/>
    </source>
</evidence>
<comment type="subcellular location">
    <subcellularLocation>
        <location evidence="1">Nucleus</location>
    </subcellularLocation>
</comment>
<feature type="region of interest" description="Disordered" evidence="10">
    <location>
        <begin position="355"/>
        <end position="385"/>
    </location>
</feature>
<organism evidence="12 13">
    <name type="scientific">Komagataella pastoris</name>
    <name type="common">Yeast</name>
    <name type="synonym">Pichia pastoris</name>
    <dbReference type="NCBI Taxonomy" id="4922"/>
    <lineage>
        <taxon>Eukaryota</taxon>
        <taxon>Fungi</taxon>
        <taxon>Dikarya</taxon>
        <taxon>Ascomycota</taxon>
        <taxon>Saccharomycotina</taxon>
        <taxon>Pichiomycetes</taxon>
        <taxon>Pichiales</taxon>
        <taxon>Pichiaceae</taxon>
        <taxon>Komagataella</taxon>
    </lineage>
</organism>
<proteinExistence type="inferred from homology"/>
<evidence type="ECO:0000256" key="9">
    <source>
        <dbReference type="RuleBase" id="RU004020"/>
    </source>
</evidence>
<keyword evidence="6" id="KW-0539">Nucleus</keyword>
<dbReference type="GO" id="GO:0043565">
    <property type="term" value="F:sequence-specific DNA binding"/>
    <property type="evidence" value="ECO:0007669"/>
    <property type="project" value="InterPro"/>
</dbReference>
<feature type="region of interest" description="Disordered" evidence="10">
    <location>
        <begin position="312"/>
        <end position="340"/>
    </location>
</feature>
<name>A0A1B2JGX1_PICPA</name>
<feature type="domain" description="HSF-type DNA-binding" evidence="11">
    <location>
        <begin position="174"/>
        <end position="198"/>
    </location>
</feature>
<reference evidence="12 13" key="1">
    <citation type="submission" date="2016-02" db="EMBL/GenBank/DDBJ databases">
        <title>Comparative genomic and transcriptomic foundation for Pichia pastoris.</title>
        <authorList>
            <person name="Love K.R."/>
            <person name="Shah K.A."/>
            <person name="Whittaker C.A."/>
            <person name="Wu J."/>
            <person name="Bartlett M.C."/>
            <person name="Ma D."/>
            <person name="Leeson R.L."/>
            <person name="Priest M."/>
            <person name="Young S.K."/>
            <person name="Love J.C."/>
        </authorList>
    </citation>
    <scope>NUCLEOTIDE SEQUENCE [LARGE SCALE GENOMIC DNA]</scope>
    <source>
        <strain evidence="12 13">ATCC 28485</strain>
    </source>
</reference>
<dbReference type="Pfam" id="PF00447">
    <property type="entry name" value="HSF_DNA-bind"/>
    <property type="match status" value="1"/>
</dbReference>
<accession>A0A1B2JGX1</accession>
<dbReference type="GO" id="GO:0005634">
    <property type="term" value="C:nucleus"/>
    <property type="evidence" value="ECO:0007669"/>
    <property type="project" value="UniProtKB-SubCell"/>
</dbReference>
<dbReference type="Gene3D" id="1.10.10.10">
    <property type="entry name" value="Winged helix-like DNA-binding domain superfamily/Winged helix DNA-binding domain"/>
    <property type="match status" value="1"/>
</dbReference>
<evidence type="ECO:0000256" key="10">
    <source>
        <dbReference type="SAM" id="MobiDB-lite"/>
    </source>
</evidence>
<dbReference type="InterPro" id="IPR036390">
    <property type="entry name" value="WH_DNA-bd_sf"/>
</dbReference>
<feature type="compositionally biased region" description="Polar residues" evidence="10">
    <location>
        <begin position="321"/>
        <end position="340"/>
    </location>
</feature>
<keyword evidence="4" id="KW-0238">DNA-binding</keyword>
<comment type="similarity">
    <text evidence="2 9">Belongs to the HSF family.</text>
</comment>
<dbReference type="AlphaFoldDB" id="A0A1B2JGX1"/>
<dbReference type="PANTHER" id="PTHR10015:SF427">
    <property type="entry name" value="HEAT SHOCK FACTOR PROTEIN"/>
    <property type="match status" value="1"/>
</dbReference>
<feature type="compositionally biased region" description="Low complexity" evidence="10">
    <location>
        <begin position="359"/>
        <end position="372"/>
    </location>
</feature>
<keyword evidence="13" id="KW-1185">Reference proteome</keyword>
<dbReference type="FunFam" id="1.10.10.10:FF:000027">
    <property type="entry name" value="Heat shock transcription factor 1"/>
    <property type="match status" value="1"/>
</dbReference>
<dbReference type="Proteomes" id="UP000094565">
    <property type="component" value="Chromosome 4"/>
</dbReference>
<evidence type="ECO:0000256" key="1">
    <source>
        <dbReference type="ARBA" id="ARBA00004123"/>
    </source>
</evidence>
<dbReference type="SMART" id="SM00415">
    <property type="entry name" value="HSF"/>
    <property type="match status" value="1"/>
</dbReference>
<dbReference type="InterPro" id="IPR000232">
    <property type="entry name" value="HSF_DNA-bd"/>
</dbReference>
<dbReference type="OrthoDB" id="60033at2759"/>
<dbReference type="PROSITE" id="PS00434">
    <property type="entry name" value="HSF_DOMAIN"/>
    <property type="match status" value="1"/>
</dbReference>
<keyword evidence="5" id="KW-0804">Transcription</keyword>